<keyword evidence="1" id="KW-0238">DNA-binding</keyword>
<feature type="domain" description="SpoVT-AbrB" evidence="2">
    <location>
        <begin position="4"/>
        <end position="49"/>
    </location>
</feature>
<evidence type="ECO:0000259" key="2">
    <source>
        <dbReference type="PROSITE" id="PS51740"/>
    </source>
</evidence>
<evidence type="ECO:0000256" key="1">
    <source>
        <dbReference type="PROSITE-ProRule" id="PRU01076"/>
    </source>
</evidence>
<reference evidence="3 4" key="1">
    <citation type="journal article" date="2016" name="Nat. Commun.">
        <title>Thousands of microbial genomes shed light on interconnected biogeochemical processes in an aquifer system.</title>
        <authorList>
            <person name="Anantharaman K."/>
            <person name="Brown C.T."/>
            <person name="Hug L.A."/>
            <person name="Sharon I."/>
            <person name="Castelle C.J."/>
            <person name="Probst A.J."/>
            <person name="Thomas B.C."/>
            <person name="Singh A."/>
            <person name="Wilkins M.J."/>
            <person name="Karaoz U."/>
            <person name="Brodie E.L."/>
            <person name="Williams K.H."/>
            <person name="Hubbard S.S."/>
            <person name="Banfield J.F."/>
        </authorList>
    </citation>
    <scope>NUCLEOTIDE SEQUENCE [LARGE SCALE GENOMIC DNA]</scope>
</reference>
<dbReference type="InterPro" id="IPR007159">
    <property type="entry name" value="SpoVT-AbrB_dom"/>
</dbReference>
<accession>A0A1G1V4J4</accession>
<dbReference type="Gene3D" id="2.10.260.10">
    <property type="match status" value="1"/>
</dbReference>
<name>A0A1G1V4J4_9BACT</name>
<sequence>MDTIRFVKSFSKGQITIPKSLRDSLGMTDDFWLKLYAQNGRIIAEPVNEEKNKVDYAKKLLTVKGKWFSADEIVDNRKQIEKQLEKRAI</sequence>
<proteinExistence type="predicted"/>
<dbReference type="Proteomes" id="UP000178272">
    <property type="component" value="Unassembled WGS sequence"/>
</dbReference>
<dbReference type="SUPFAM" id="SSF89447">
    <property type="entry name" value="AbrB/MazE/MraZ-like"/>
    <property type="match status" value="1"/>
</dbReference>
<gene>
    <name evidence="3" type="ORF">A3F61_02050</name>
</gene>
<dbReference type="AlphaFoldDB" id="A0A1G1V4J4"/>
<dbReference type="STRING" id="1797517.A3F61_02050"/>
<evidence type="ECO:0000313" key="4">
    <source>
        <dbReference type="Proteomes" id="UP000178272"/>
    </source>
</evidence>
<comment type="caution">
    <text evidence="3">The sequence shown here is derived from an EMBL/GenBank/DDBJ whole genome shotgun (WGS) entry which is preliminary data.</text>
</comment>
<dbReference type="EMBL" id="MHCA01000058">
    <property type="protein sequence ID" value="OGY10287.1"/>
    <property type="molecule type" value="Genomic_DNA"/>
</dbReference>
<evidence type="ECO:0000313" key="3">
    <source>
        <dbReference type="EMBL" id="OGY10287.1"/>
    </source>
</evidence>
<dbReference type="GO" id="GO:0003677">
    <property type="term" value="F:DNA binding"/>
    <property type="evidence" value="ECO:0007669"/>
    <property type="project" value="UniProtKB-UniRule"/>
</dbReference>
<organism evidence="3 4">
    <name type="scientific">Candidatus Blackburnbacteria bacterium RIFCSPHIGHO2_12_FULL_41_13b</name>
    <dbReference type="NCBI Taxonomy" id="1797517"/>
    <lineage>
        <taxon>Bacteria</taxon>
        <taxon>Candidatus Blackburniibacteriota</taxon>
    </lineage>
</organism>
<protein>
    <recommendedName>
        <fullName evidence="2">SpoVT-AbrB domain-containing protein</fullName>
    </recommendedName>
</protein>
<dbReference type="InterPro" id="IPR037914">
    <property type="entry name" value="SpoVT-AbrB_sf"/>
</dbReference>
<dbReference type="PROSITE" id="PS51740">
    <property type="entry name" value="SPOVT_ABRB"/>
    <property type="match status" value="1"/>
</dbReference>